<evidence type="ECO:0000313" key="5">
    <source>
        <dbReference type="EMBL" id="PLT58319.1"/>
    </source>
</evidence>
<name>A0A2N5NN55_MEDGN</name>
<dbReference type="InterPro" id="IPR009057">
    <property type="entry name" value="Homeodomain-like_sf"/>
</dbReference>
<dbReference type="Pfam" id="PF12833">
    <property type="entry name" value="HTH_18"/>
    <property type="match status" value="1"/>
</dbReference>
<dbReference type="Proteomes" id="UP000234849">
    <property type="component" value="Unassembled WGS sequence"/>
</dbReference>
<evidence type="ECO:0000256" key="1">
    <source>
        <dbReference type="ARBA" id="ARBA00023015"/>
    </source>
</evidence>
<dbReference type="Gene3D" id="1.10.10.60">
    <property type="entry name" value="Homeodomain-like"/>
    <property type="match status" value="1"/>
</dbReference>
<keyword evidence="3" id="KW-0804">Transcription</keyword>
<feature type="domain" description="HTH araC/xylS-type" evidence="4">
    <location>
        <begin position="249"/>
        <end position="346"/>
    </location>
</feature>
<dbReference type="GO" id="GO:0043565">
    <property type="term" value="F:sequence-specific DNA binding"/>
    <property type="evidence" value="ECO:0007669"/>
    <property type="project" value="InterPro"/>
</dbReference>
<dbReference type="RefSeq" id="WP_101879017.1">
    <property type="nucleotide sequence ID" value="NZ_NIHM01000001.1"/>
</dbReference>
<sequence length="359" mass="41977">MSKHASYIVSNIIEQENSESKINSYLRILAPIQFTFESCSGASQTDFINVLMVSPLGNNFYHFQNDTEIMKFNARTPHLHDFYELLIVLDGEIHQQIEQSDFTVHCGSCCLMNRNIIHKEMFHSNASILCIGISKELVRHLTEEKQNLYFPNFEQPGTNPILNFLIDNLENPNTKEYLDFLPTISNQNWHQVLHSLTDNILRAIMFPKLGSTYVIKGMLLELFGYLSDAEHFHFTPVHVEANNDFLLFSHISHLLEDTNGRITRSELEQILHYSGNYINSIVKKYTDLCLFDYGQTFCMKKAAYLLRNTDDSILEIMEKLHFTNTTHFYQCFKKQYYMTPREYRISNISSNYMQNHSQK</sequence>
<dbReference type="Gene3D" id="2.60.120.10">
    <property type="entry name" value="Jelly Rolls"/>
    <property type="match status" value="1"/>
</dbReference>
<organism evidence="5 6">
    <name type="scientific">Mediterraneibacter gnavus</name>
    <name type="common">Ruminococcus gnavus</name>
    <dbReference type="NCBI Taxonomy" id="33038"/>
    <lineage>
        <taxon>Bacteria</taxon>
        <taxon>Bacillati</taxon>
        <taxon>Bacillota</taxon>
        <taxon>Clostridia</taxon>
        <taxon>Lachnospirales</taxon>
        <taxon>Lachnospiraceae</taxon>
        <taxon>Mediterraneibacter</taxon>
    </lineage>
</organism>
<dbReference type="SUPFAM" id="SSF46689">
    <property type="entry name" value="Homeodomain-like"/>
    <property type="match status" value="1"/>
</dbReference>
<protein>
    <submittedName>
        <fullName evidence="5">AraC family transcriptional regulator</fullName>
    </submittedName>
</protein>
<proteinExistence type="predicted"/>
<dbReference type="InterPro" id="IPR003313">
    <property type="entry name" value="AraC-bd"/>
</dbReference>
<dbReference type="PANTHER" id="PTHR43280">
    <property type="entry name" value="ARAC-FAMILY TRANSCRIPTIONAL REGULATOR"/>
    <property type="match status" value="1"/>
</dbReference>
<dbReference type="InterPro" id="IPR037923">
    <property type="entry name" value="HTH-like"/>
</dbReference>
<dbReference type="PROSITE" id="PS01124">
    <property type="entry name" value="HTH_ARAC_FAMILY_2"/>
    <property type="match status" value="1"/>
</dbReference>
<comment type="caution">
    <text evidence="5">The sequence shown here is derived from an EMBL/GenBank/DDBJ whole genome shotgun (WGS) entry which is preliminary data.</text>
</comment>
<keyword evidence="2" id="KW-0238">DNA-binding</keyword>
<evidence type="ECO:0000256" key="3">
    <source>
        <dbReference type="ARBA" id="ARBA00023163"/>
    </source>
</evidence>
<dbReference type="InterPro" id="IPR014710">
    <property type="entry name" value="RmlC-like_jellyroll"/>
</dbReference>
<dbReference type="PANTHER" id="PTHR43280:SF2">
    <property type="entry name" value="HTH-TYPE TRANSCRIPTIONAL REGULATOR EXSA"/>
    <property type="match status" value="1"/>
</dbReference>
<evidence type="ECO:0000256" key="2">
    <source>
        <dbReference type="ARBA" id="ARBA00023125"/>
    </source>
</evidence>
<accession>A0A2N5NN55</accession>
<dbReference type="Pfam" id="PF02311">
    <property type="entry name" value="AraC_binding"/>
    <property type="match status" value="1"/>
</dbReference>
<dbReference type="SUPFAM" id="SSF51215">
    <property type="entry name" value="Regulatory protein AraC"/>
    <property type="match status" value="1"/>
</dbReference>
<gene>
    <name evidence="5" type="ORF">CDL18_01735</name>
</gene>
<dbReference type="InterPro" id="IPR018060">
    <property type="entry name" value="HTH_AraC"/>
</dbReference>
<dbReference type="AlphaFoldDB" id="A0A2N5NN55"/>
<keyword evidence="1" id="KW-0805">Transcription regulation</keyword>
<dbReference type="SMART" id="SM00342">
    <property type="entry name" value="HTH_ARAC"/>
    <property type="match status" value="1"/>
</dbReference>
<dbReference type="GO" id="GO:0003700">
    <property type="term" value="F:DNA-binding transcription factor activity"/>
    <property type="evidence" value="ECO:0007669"/>
    <property type="project" value="InterPro"/>
</dbReference>
<reference evidence="5 6" key="1">
    <citation type="journal article" date="2017" name="Genome Med.">
        <title>A novel Ruminococcus gnavus clade enriched in inflammatory bowel disease patients.</title>
        <authorList>
            <person name="Hall A.B."/>
            <person name="Yassour M."/>
            <person name="Sauk J."/>
            <person name="Garner A."/>
            <person name="Jiang X."/>
            <person name="Arthur T."/>
            <person name="Lagoudas G.K."/>
            <person name="Vatanen T."/>
            <person name="Fornelos N."/>
            <person name="Wilson R."/>
            <person name="Bertha M."/>
            <person name="Cohen M."/>
            <person name="Garber J."/>
            <person name="Khalili H."/>
            <person name="Gevers D."/>
            <person name="Ananthakrishnan A.N."/>
            <person name="Kugathasan S."/>
            <person name="Lander E.S."/>
            <person name="Blainey P."/>
            <person name="Vlamakis H."/>
            <person name="Xavier R.J."/>
            <person name="Huttenhower C."/>
        </authorList>
    </citation>
    <scope>NUCLEOTIDE SEQUENCE [LARGE SCALE GENOMIC DNA]</scope>
    <source>
        <strain evidence="5 6">RJX1118</strain>
    </source>
</reference>
<dbReference type="EMBL" id="NIHM01000001">
    <property type="protein sequence ID" value="PLT58319.1"/>
    <property type="molecule type" value="Genomic_DNA"/>
</dbReference>
<evidence type="ECO:0000259" key="4">
    <source>
        <dbReference type="PROSITE" id="PS01124"/>
    </source>
</evidence>
<evidence type="ECO:0000313" key="6">
    <source>
        <dbReference type="Proteomes" id="UP000234849"/>
    </source>
</evidence>